<dbReference type="InterPro" id="IPR046667">
    <property type="entry name" value="DUF6537"/>
</dbReference>
<keyword evidence="3" id="KW-0249">Electron transport</keyword>
<dbReference type="GO" id="GO:0043805">
    <property type="term" value="F:indolepyruvate ferredoxin oxidoreductase activity"/>
    <property type="evidence" value="ECO:0007669"/>
    <property type="project" value="UniProtKB-EC"/>
</dbReference>
<evidence type="ECO:0000259" key="7">
    <source>
        <dbReference type="Pfam" id="PF01558"/>
    </source>
</evidence>
<keyword evidence="1" id="KW-0813">Transport</keyword>
<dbReference type="Gene3D" id="3.40.920.10">
    <property type="entry name" value="Pyruvate-ferredoxin oxidoreductase, PFOR, domain III"/>
    <property type="match status" value="1"/>
</dbReference>
<dbReference type="Gene3D" id="3.40.50.970">
    <property type="match status" value="1"/>
</dbReference>
<name>A0A841DLH7_9ACTN</name>
<accession>A0A841DLH7</accession>
<comment type="caution">
    <text evidence="10">The sequence shown here is derived from an EMBL/GenBank/DDBJ whole genome shotgun (WGS) entry which is preliminary data.</text>
</comment>
<dbReference type="InterPro" id="IPR002869">
    <property type="entry name" value="Pyrv_flavodox_OxRed_cen"/>
</dbReference>
<feature type="domain" description="DUF6537" evidence="9">
    <location>
        <begin position="938"/>
        <end position="1132"/>
    </location>
</feature>
<dbReference type="InterPro" id="IPR051457">
    <property type="entry name" value="2-oxoacid:Fd_oxidoreductase"/>
</dbReference>
<evidence type="ECO:0000256" key="1">
    <source>
        <dbReference type="ARBA" id="ARBA00022448"/>
    </source>
</evidence>
<dbReference type="InterPro" id="IPR002880">
    <property type="entry name" value="Pyrv_Fd/Flavodoxin_OxRdtase_N"/>
</dbReference>
<reference evidence="10 11" key="1">
    <citation type="submission" date="2020-08" db="EMBL/GenBank/DDBJ databases">
        <title>Sequencing the genomes of 1000 actinobacteria strains.</title>
        <authorList>
            <person name="Klenk H.-P."/>
        </authorList>
    </citation>
    <scope>NUCLEOTIDE SEQUENCE [LARGE SCALE GENOMIC DNA]</scope>
    <source>
        <strain evidence="10 11">DSM 17294</strain>
    </source>
</reference>
<keyword evidence="4 10" id="KW-0560">Oxidoreductase</keyword>
<keyword evidence="6" id="KW-0411">Iron-sulfur</keyword>
<dbReference type="InterPro" id="IPR029061">
    <property type="entry name" value="THDP-binding"/>
</dbReference>
<keyword evidence="11" id="KW-1185">Reference proteome</keyword>
<evidence type="ECO:0000313" key="11">
    <source>
        <dbReference type="Proteomes" id="UP000558997"/>
    </source>
</evidence>
<dbReference type="SUPFAM" id="SSF52922">
    <property type="entry name" value="TK C-terminal domain-like"/>
    <property type="match status" value="1"/>
</dbReference>
<dbReference type="RefSeq" id="WP_184831146.1">
    <property type="nucleotide sequence ID" value="NZ_BAAAVN010000005.1"/>
</dbReference>
<dbReference type="PANTHER" id="PTHR48084:SF3">
    <property type="entry name" value="SUBUNIT OF PYRUVATE:FLAVODOXIN OXIDOREDUCTASE"/>
    <property type="match status" value="1"/>
</dbReference>
<dbReference type="InterPro" id="IPR019752">
    <property type="entry name" value="Pyrv/ketoisovalerate_OxRed_cat"/>
</dbReference>
<dbReference type="Pfam" id="PF20169">
    <property type="entry name" value="DUF6537"/>
    <property type="match status" value="1"/>
</dbReference>
<sequence length="1154" mass="124066">MLVAARAASELRPYDQAEGRIYLTGIQALARLPIDQARRDRAAGRRTAAYISGYEGSPLAGYDLELARQLKLLDRHDIVFEPGLNEEAAAMAVQGSQLAAARSERYDGVVGYWYGKAPGLDRATDALRHANLMGAAATGGAVAFVGDDPGAKSSTVPSASEQALADLGIPTLFPADPAEILSLGLHAVAMSRVSGLWSALKIVTAVADGGVSLELGAAAQPRIQVPAGSYEHRPDGRLAPPAVAALEEDLWGKRLRIAREYAALHNLNAVTARHPGDRIGILAPGKTYLDLIEALHRLGLVEAELERWGIRLMKVGLVWPIEDTGVRGFAEGLRTVVVVEEKRELVETGVRKALAVVPDTPEVLGKHDRDGAPLFRAYGELGPETIAAGLARVLSDLGADIPSVAAYRAEVTARRERQRLSLSLTPVAVRTPYYCSGCPHSSSTTEKTKSLVGAGIGCHAMVLMMDSEQVGDIVGVTQMGGEGTHWLGMAPFVEADHLVQNLGDGTFHHSGSLAIRAAVASGRNITYRLLHNSAVAMTGGQQAVGRMTLRSMVDNLRSEGVRKIIVTSDDPRRTRREAGRQVAVWDRSRLAEAETLLAGVRGVTVLVHDQECATELRRRRKRGLAAAPRERVLVNERICEGCGDCGAVSNCLSVHPVPTEYGDKTAIHQSSCTSDRTCVQGDCPAFLTVTPGGVRRTATPASLAAKDLPALEQPGPVDRDIRLMGIGGLGVVTTTQILAVAAFLAGRHVRTLDQTGLAQKGGAVVSDVRISAEPLEQGSRLGSGDCDLYLGYDPLVAAAQANLEVLSPSATVVLSTTVVPTGAMVRDRRTGLPDAADLRGRIGARLTEGELLALDAIRAAENLFGSGQFANLMLIGVAHQCGALGLGADVVEAAIERVGIAVEKNLQAFRRGRQFVADPAAFAAAAAEPGEPPSPGDLDDLVRRRQAELVAYQDERYGQRYADLVATVRAAEAQVAPDRTELTEAVVHGFFKLLAYKDEYEVARLALDTEVRRRIEADLGHRARVTWNLHPPVLRALGMRRKLRLGPWFGVVFWILYRMRRLRGTRFDPFGRSAVRRTERRLATEYERTVRYLCRLLSPERLQPAVALARLPETVRGYEEIKIRAVADYDAARCELLGALGLDESEVSRAATAD</sequence>
<evidence type="ECO:0000256" key="5">
    <source>
        <dbReference type="ARBA" id="ARBA00023004"/>
    </source>
</evidence>
<dbReference type="Proteomes" id="UP000558997">
    <property type="component" value="Unassembled WGS sequence"/>
</dbReference>
<evidence type="ECO:0000313" key="10">
    <source>
        <dbReference type="EMBL" id="MBB5977287.1"/>
    </source>
</evidence>
<dbReference type="GO" id="GO:0000287">
    <property type="term" value="F:magnesium ion binding"/>
    <property type="evidence" value="ECO:0007669"/>
    <property type="project" value="UniProtKB-ARBA"/>
</dbReference>
<dbReference type="EC" id="1.2.7.8" evidence="10"/>
<dbReference type="PANTHER" id="PTHR48084">
    <property type="entry name" value="2-OXOGLUTARATE OXIDOREDUCTASE SUBUNIT KORB-RELATED"/>
    <property type="match status" value="1"/>
</dbReference>
<dbReference type="NCBIfam" id="NF009588">
    <property type="entry name" value="PRK13029.1"/>
    <property type="match status" value="1"/>
</dbReference>
<dbReference type="SUPFAM" id="SSF52518">
    <property type="entry name" value="Thiamin diphosphate-binding fold (THDP-binding)"/>
    <property type="match status" value="2"/>
</dbReference>
<keyword evidence="2" id="KW-0004">4Fe-4S</keyword>
<keyword evidence="10" id="KW-0670">Pyruvate</keyword>
<dbReference type="Pfam" id="PF01558">
    <property type="entry name" value="POR"/>
    <property type="match status" value="1"/>
</dbReference>
<dbReference type="EMBL" id="JACHNF010000001">
    <property type="protein sequence ID" value="MBB5977287.1"/>
    <property type="molecule type" value="Genomic_DNA"/>
</dbReference>
<evidence type="ECO:0000256" key="3">
    <source>
        <dbReference type="ARBA" id="ARBA00022982"/>
    </source>
</evidence>
<proteinExistence type="predicted"/>
<evidence type="ECO:0000256" key="4">
    <source>
        <dbReference type="ARBA" id="ARBA00023002"/>
    </source>
</evidence>
<dbReference type="CDD" id="cd07034">
    <property type="entry name" value="TPP_PYR_PFOR_IOR-alpha_like"/>
    <property type="match status" value="1"/>
</dbReference>
<feature type="domain" description="Pyruvate/ketoisovalerate oxidoreductase catalytic" evidence="7">
    <location>
        <begin position="727"/>
        <end position="914"/>
    </location>
</feature>
<dbReference type="InterPro" id="IPR009014">
    <property type="entry name" value="Transketo_C/PFOR_II"/>
</dbReference>
<dbReference type="GO" id="GO:0045333">
    <property type="term" value="P:cellular respiration"/>
    <property type="evidence" value="ECO:0007669"/>
    <property type="project" value="UniProtKB-ARBA"/>
</dbReference>
<keyword evidence="5" id="KW-0408">Iron</keyword>
<keyword evidence="2" id="KW-0479">Metal-binding</keyword>
<dbReference type="GO" id="GO:0051539">
    <property type="term" value="F:4 iron, 4 sulfur cluster binding"/>
    <property type="evidence" value="ECO:0007669"/>
    <property type="project" value="UniProtKB-KW"/>
</dbReference>
<evidence type="ECO:0000259" key="9">
    <source>
        <dbReference type="Pfam" id="PF20169"/>
    </source>
</evidence>
<protein>
    <submittedName>
        <fullName evidence="10">Indolepyruvate ferredoxin oxidoreductase</fullName>
        <ecNumber evidence="10">1.2.7.8</ecNumber>
    </submittedName>
</protein>
<dbReference type="Pfam" id="PF02775">
    <property type="entry name" value="TPP_enzyme_C"/>
    <property type="match status" value="1"/>
</dbReference>
<evidence type="ECO:0000256" key="6">
    <source>
        <dbReference type="ARBA" id="ARBA00023014"/>
    </source>
</evidence>
<dbReference type="SUPFAM" id="SSF53323">
    <property type="entry name" value="Pyruvate-ferredoxin oxidoreductase, PFOR, domain III"/>
    <property type="match status" value="1"/>
</dbReference>
<dbReference type="NCBIfam" id="NF009589">
    <property type="entry name" value="PRK13030.1"/>
    <property type="match status" value="1"/>
</dbReference>
<evidence type="ECO:0000259" key="8">
    <source>
        <dbReference type="Pfam" id="PF02775"/>
    </source>
</evidence>
<organism evidence="10 11">
    <name type="scientific">Kribbella solani</name>
    <dbReference type="NCBI Taxonomy" id="236067"/>
    <lineage>
        <taxon>Bacteria</taxon>
        <taxon>Bacillati</taxon>
        <taxon>Actinomycetota</taxon>
        <taxon>Actinomycetes</taxon>
        <taxon>Propionibacteriales</taxon>
        <taxon>Kribbellaceae</taxon>
        <taxon>Kribbella</taxon>
    </lineage>
</organism>
<dbReference type="AlphaFoldDB" id="A0A841DLH7"/>
<dbReference type="GO" id="GO:0030976">
    <property type="term" value="F:thiamine pyrophosphate binding"/>
    <property type="evidence" value="ECO:0007669"/>
    <property type="project" value="InterPro"/>
</dbReference>
<feature type="domain" description="Thiamine pyrophosphate enzyme TPP-binding" evidence="8">
    <location>
        <begin position="455"/>
        <end position="551"/>
    </location>
</feature>
<evidence type="ECO:0000256" key="2">
    <source>
        <dbReference type="ARBA" id="ARBA00022485"/>
    </source>
</evidence>
<gene>
    <name evidence="10" type="ORF">HDA44_000628</name>
</gene>
<dbReference type="InterPro" id="IPR011766">
    <property type="entry name" value="TPP_enzyme_TPP-bd"/>
</dbReference>